<dbReference type="PANTHER" id="PTHR42760">
    <property type="entry name" value="SHORT-CHAIN DEHYDROGENASES/REDUCTASES FAMILY MEMBER"/>
    <property type="match status" value="1"/>
</dbReference>
<proteinExistence type="inferred from homology"/>
<dbReference type="GO" id="GO:0006633">
    <property type="term" value="P:fatty acid biosynthetic process"/>
    <property type="evidence" value="ECO:0007669"/>
    <property type="project" value="TreeGrafter"/>
</dbReference>
<dbReference type="GO" id="GO:0048038">
    <property type="term" value="F:quinone binding"/>
    <property type="evidence" value="ECO:0007669"/>
    <property type="project" value="TreeGrafter"/>
</dbReference>
<dbReference type="EMBL" id="MU004188">
    <property type="protein sequence ID" value="KAF2495977.1"/>
    <property type="molecule type" value="Genomic_DNA"/>
</dbReference>
<dbReference type="Pfam" id="PF00106">
    <property type="entry name" value="adh_short"/>
    <property type="match status" value="1"/>
</dbReference>
<dbReference type="InterPro" id="IPR002347">
    <property type="entry name" value="SDR_fam"/>
</dbReference>
<protein>
    <submittedName>
        <fullName evidence="3">Short chain dehydrogenase</fullName>
    </submittedName>
</protein>
<evidence type="ECO:0000313" key="4">
    <source>
        <dbReference type="Proteomes" id="UP000799750"/>
    </source>
</evidence>
<evidence type="ECO:0000256" key="2">
    <source>
        <dbReference type="ARBA" id="ARBA00022857"/>
    </source>
</evidence>
<dbReference type="Gene3D" id="3.40.50.720">
    <property type="entry name" value="NAD(P)-binding Rossmann-like Domain"/>
    <property type="match status" value="1"/>
</dbReference>
<dbReference type="OrthoDB" id="1933717at2759"/>
<comment type="similarity">
    <text evidence="1">Belongs to the short-chain dehydrogenases/reductases (SDR) family.</text>
</comment>
<sequence>MSSPEVGKTFEGIPNQIAKSFTGPLKKNTYPAISTSRPELSHAGKTVLITGGATGIGYATGEAFALASAARIILVARRPDSLDSAVAKLKATPGHKAEVIGRPCDISDFAAVEALWTSLEKEEIVVDVLVLSAVRLTRPATLVELGHEEVWRDFETNVHGNLFLTEKFIKHIDAFPNGKRKALLNIATMAIHDFEVTANRPTYGATKNASTLLTQLIAEETPVEKVQIISYHPGAIYTDNAKSAGAPADLPWDDAKLPGHFAVWAASPEAAFLHGRFVWAGWDVEQLLKGPIRERIESNPDYLKIGVIGLA</sequence>
<name>A0A6A6QY34_9PEZI</name>
<dbReference type="PANTHER" id="PTHR42760:SF122">
    <property type="entry name" value="NAD(P)-BINDING PROTEIN"/>
    <property type="match status" value="1"/>
</dbReference>
<dbReference type="InterPro" id="IPR020904">
    <property type="entry name" value="Sc_DH/Rdtase_CS"/>
</dbReference>
<evidence type="ECO:0000256" key="1">
    <source>
        <dbReference type="ARBA" id="ARBA00006484"/>
    </source>
</evidence>
<dbReference type="PROSITE" id="PS00061">
    <property type="entry name" value="ADH_SHORT"/>
    <property type="match status" value="1"/>
</dbReference>
<dbReference type="SUPFAM" id="SSF51735">
    <property type="entry name" value="NAD(P)-binding Rossmann-fold domains"/>
    <property type="match status" value="1"/>
</dbReference>
<dbReference type="AlphaFoldDB" id="A0A6A6QY34"/>
<keyword evidence="4" id="KW-1185">Reference proteome</keyword>
<keyword evidence="2" id="KW-0521">NADP</keyword>
<evidence type="ECO:0000313" key="3">
    <source>
        <dbReference type="EMBL" id="KAF2495977.1"/>
    </source>
</evidence>
<dbReference type="GO" id="GO:0016616">
    <property type="term" value="F:oxidoreductase activity, acting on the CH-OH group of donors, NAD or NADP as acceptor"/>
    <property type="evidence" value="ECO:0007669"/>
    <property type="project" value="TreeGrafter"/>
</dbReference>
<organism evidence="3 4">
    <name type="scientific">Lophium mytilinum</name>
    <dbReference type="NCBI Taxonomy" id="390894"/>
    <lineage>
        <taxon>Eukaryota</taxon>
        <taxon>Fungi</taxon>
        <taxon>Dikarya</taxon>
        <taxon>Ascomycota</taxon>
        <taxon>Pezizomycotina</taxon>
        <taxon>Dothideomycetes</taxon>
        <taxon>Pleosporomycetidae</taxon>
        <taxon>Mytilinidiales</taxon>
        <taxon>Mytilinidiaceae</taxon>
        <taxon>Lophium</taxon>
    </lineage>
</organism>
<dbReference type="Proteomes" id="UP000799750">
    <property type="component" value="Unassembled WGS sequence"/>
</dbReference>
<dbReference type="PRINTS" id="PR00081">
    <property type="entry name" value="GDHRDH"/>
</dbReference>
<accession>A0A6A6QY34</accession>
<dbReference type="InterPro" id="IPR036291">
    <property type="entry name" value="NAD(P)-bd_dom_sf"/>
</dbReference>
<gene>
    <name evidence="3" type="ORF">BU16DRAFT_538586</name>
</gene>
<dbReference type="CDD" id="cd05233">
    <property type="entry name" value="SDR_c"/>
    <property type="match status" value="1"/>
</dbReference>
<reference evidence="3" key="1">
    <citation type="journal article" date="2020" name="Stud. Mycol.">
        <title>101 Dothideomycetes genomes: a test case for predicting lifestyles and emergence of pathogens.</title>
        <authorList>
            <person name="Haridas S."/>
            <person name="Albert R."/>
            <person name="Binder M."/>
            <person name="Bloem J."/>
            <person name="Labutti K."/>
            <person name="Salamov A."/>
            <person name="Andreopoulos B."/>
            <person name="Baker S."/>
            <person name="Barry K."/>
            <person name="Bills G."/>
            <person name="Bluhm B."/>
            <person name="Cannon C."/>
            <person name="Castanera R."/>
            <person name="Culley D."/>
            <person name="Daum C."/>
            <person name="Ezra D."/>
            <person name="Gonzalez J."/>
            <person name="Henrissat B."/>
            <person name="Kuo A."/>
            <person name="Liang C."/>
            <person name="Lipzen A."/>
            <person name="Lutzoni F."/>
            <person name="Magnuson J."/>
            <person name="Mondo S."/>
            <person name="Nolan M."/>
            <person name="Ohm R."/>
            <person name="Pangilinan J."/>
            <person name="Park H.-J."/>
            <person name="Ramirez L."/>
            <person name="Alfaro M."/>
            <person name="Sun H."/>
            <person name="Tritt A."/>
            <person name="Yoshinaga Y."/>
            <person name="Zwiers L.-H."/>
            <person name="Turgeon B."/>
            <person name="Goodwin S."/>
            <person name="Spatafora J."/>
            <person name="Crous P."/>
            <person name="Grigoriev I."/>
        </authorList>
    </citation>
    <scope>NUCLEOTIDE SEQUENCE</scope>
    <source>
        <strain evidence="3">CBS 269.34</strain>
    </source>
</reference>